<gene>
    <name evidence="1" type="ORF">H9651_02475</name>
</gene>
<reference evidence="1 2" key="1">
    <citation type="submission" date="2020-08" db="EMBL/GenBank/DDBJ databases">
        <title>A Genomic Blueprint of the Chicken Gut Microbiome.</title>
        <authorList>
            <person name="Gilroy R."/>
            <person name="Ravi A."/>
            <person name="Getino M."/>
            <person name="Pursley I."/>
            <person name="Horton D.L."/>
            <person name="Alikhan N.-F."/>
            <person name="Baker D."/>
            <person name="Gharbi K."/>
            <person name="Hall N."/>
            <person name="Watson M."/>
            <person name="Adriaenssens E.M."/>
            <person name="Foster-Nyarko E."/>
            <person name="Jarju S."/>
            <person name="Secka A."/>
            <person name="Antonio M."/>
            <person name="Oren A."/>
            <person name="Chaudhuri R."/>
            <person name="La Ragione R.M."/>
            <person name="Hildebrand F."/>
            <person name="Pallen M.J."/>
        </authorList>
    </citation>
    <scope>NUCLEOTIDE SEQUENCE [LARGE SCALE GENOMIC DNA]</scope>
    <source>
        <strain evidence="1 2">Sa4CUA7</strain>
    </source>
</reference>
<dbReference type="InterPro" id="IPR029475">
    <property type="entry name" value="DUF6807"/>
</dbReference>
<dbReference type="RefSeq" id="WP_191717496.1">
    <property type="nucleotide sequence ID" value="NZ_JACSQP010000001.1"/>
</dbReference>
<protein>
    <submittedName>
        <fullName evidence="1">PmoA family protein</fullName>
    </submittedName>
</protein>
<name>A0ABR8RZ41_9MICO</name>
<proteinExistence type="predicted"/>
<organism evidence="1 2">
    <name type="scientific">Microbacterium pullorum</name>
    <dbReference type="NCBI Taxonomy" id="2762236"/>
    <lineage>
        <taxon>Bacteria</taxon>
        <taxon>Bacillati</taxon>
        <taxon>Actinomycetota</taxon>
        <taxon>Actinomycetes</taxon>
        <taxon>Micrococcales</taxon>
        <taxon>Microbacteriaceae</taxon>
        <taxon>Microbacterium</taxon>
    </lineage>
</organism>
<comment type="caution">
    <text evidence="1">The sequence shown here is derived from an EMBL/GenBank/DDBJ whole genome shotgun (WGS) entry which is preliminary data.</text>
</comment>
<accession>A0ABR8RZ41</accession>
<dbReference type="EMBL" id="JACSQP010000001">
    <property type="protein sequence ID" value="MBD7956499.1"/>
    <property type="molecule type" value="Genomic_DNA"/>
</dbReference>
<keyword evidence="2" id="KW-1185">Reference proteome</keyword>
<sequence>MRIDLLRGEAAAVTYDDGGDLDRVLSPRPFLTGTTRSGAGVTEVTPADHRHHLGLSLALPDVNGVSFWGGRTFRRDAGSVLLDNHGIQRVDEREVDASGGRLVETLTWLDHRDATVLAETRTITATETAEGWDLTWRSRLCATAGDVTFGSPQTNGRDGAFYGGLFWRTPFERATVRTHDGAGIAAAHGSLSSWLAIDGPHASVVAATTTAMPWFVRDTGYVGFGPAVAVTERRRLAAGDTLDLTLAVAVMDAPSTAPDQVGARLLSGILEAV</sequence>
<dbReference type="Pfam" id="PF14100">
    <property type="entry name" value="DUF6807"/>
    <property type="match status" value="1"/>
</dbReference>
<evidence type="ECO:0000313" key="1">
    <source>
        <dbReference type="EMBL" id="MBD7956499.1"/>
    </source>
</evidence>
<evidence type="ECO:0000313" key="2">
    <source>
        <dbReference type="Proteomes" id="UP000648352"/>
    </source>
</evidence>
<dbReference type="Proteomes" id="UP000648352">
    <property type="component" value="Unassembled WGS sequence"/>
</dbReference>